<dbReference type="STRING" id="4081.A0A3Q7HG94"/>
<dbReference type="GO" id="GO:0016020">
    <property type="term" value="C:membrane"/>
    <property type="evidence" value="ECO:0000318"/>
    <property type="project" value="GO_Central"/>
</dbReference>
<evidence type="ECO:0000256" key="3">
    <source>
        <dbReference type="ARBA" id="ARBA00022737"/>
    </source>
</evidence>
<keyword evidence="6 7" id="KW-0472">Membrane</keyword>
<sequence>MRLLLNPEHDFPANKAGETPLYLAAESGFYAALIEILNVCEESTHVAGPLNRTPLHAAVIQKHTECVVVLLLWKEHLCEEYDVWGWNSLHYAVKQGLTKIVSYMLRRNKSLAYDRAGSENEWTTAFNIAASEGHKAIIHELLRHCPDCWDMVDSNGQNALHVAILNDHEILVNELFELRFCCDRLVDEADNDGNTPLHWLAASGNRVPQMILDHPSVKKMTFNKQNQTPLDIASSRTLTTEKEKLVAVLRESNARLGQRRTFEVHQSKNSRMIDKMKKHVDKDRAKIETLQMEKILKSTEIQVVVATLIMTVAFAAGFTLPGGLENDNGPNKGMSILSKKTAFRVFVISDVLAFTCAAAAIYTYSFMADCDVVAGEINMPLLNVLRMNYDTANNLQRIAMTAVVVAFVTGMYATLENSLALAVSVCVIGCFSFYFFGLINSSWDIKINSPLQTIHELFRS</sequence>
<feature type="transmembrane region" description="Helical" evidence="7">
    <location>
        <begin position="419"/>
        <end position="439"/>
    </location>
</feature>
<comment type="subcellular location">
    <subcellularLocation>
        <location evidence="1">Membrane</location>
        <topology evidence="1">Multi-pass membrane protein</topology>
    </subcellularLocation>
</comment>
<dbReference type="Pfam" id="PF12796">
    <property type="entry name" value="Ank_2"/>
    <property type="match status" value="2"/>
</dbReference>
<dbReference type="Gene3D" id="1.25.40.20">
    <property type="entry name" value="Ankyrin repeat-containing domain"/>
    <property type="match status" value="1"/>
</dbReference>
<evidence type="ECO:0000313" key="9">
    <source>
        <dbReference type="EnsemblPlants" id="Solyc07g061760.2.1"/>
    </source>
</evidence>
<feature type="transmembrane region" description="Helical" evidence="7">
    <location>
        <begin position="341"/>
        <end position="362"/>
    </location>
</feature>
<dbReference type="InterPro" id="IPR036770">
    <property type="entry name" value="Ankyrin_rpt-contain_sf"/>
</dbReference>
<dbReference type="InterPro" id="IPR026961">
    <property type="entry name" value="PGG_dom"/>
</dbReference>
<accession>A0A3Q7HG94</accession>
<dbReference type="SMART" id="SM00248">
    <property type="entry name" value="ANK"/>
    <property type="match status" value="6"/>
</dbReference>
<keyword evidence="5" id="KW-0040">ANK repeat</keyword>
<keyword evidence="2 7" id="KW-0812">Transmembrane</keyword>
<evidence type="ECO:0000256" key="1">
    <source>
        <dbReference type="ARBA" id="ARBA00004141"/>
    </source>
</evidence>
<dbReference type="AlphaFoldDB" id="A0A3Q7HG94"/>
<feature type="domain" description="PGG" evidence="8">
    <location>
        <begin position="294"/>
        <end position="413"/>
    </location>
</feature>
<evidence type="ECO:0000313" key="10">
    <source>
        <dbReference type="Proteomes" id="UP000004994"/>
    </source>
</evidence>
<feature type="transmembrane region" description="Helical" evidence="7">
    <location>
        <begin position="395"/>
        <end position="413"/>
    </location>
</feature>
<dbReference type="PaxDb" id="4081-Solyc07g061760.1.1"/>
<dbReference type="PANTHER" id="PTHR24186">
    <property type="entry name" value="PROTEIN PHOSPHATASE 1 REGULATORY SUBUNIT"/>
    <property type="match status" value="1"/>
</dbReference>
<dbReference type="Proteomes" id="UP000004994">
    <property type="component" value="Chromosome 7"/>
</dbReference>
<evidence type="ECO:0000256" key="7">
    <source>
        <dbReference type="SAM" id="Phobius"/>
    </source>
</evidence>
<dbReference type="EnsemblPlants" id="Solyc07g061760.2.1">
    <property type="protein sequence ID" value="Solyc07g061760.2.1"/>
    <property type="gene ID" value="Solyc07g061760.2"/>
</dbReference>
<organism evidence="9">
    <name type="scientific">Solanum lycopersicum</name>
    <name type="common">Tomato</name>
    <name type="synonym">Lycopersicon esculentum</name>
    <dbReference type="NCBI Taxonomy" id="4081"/>
    <lineage>
        <taxon>Eukaryota</taxon>
        <taxon>Viridiplantae</taxon>
        <taxon>Streptophyta</taxon>
        <taxon>Embryophyta</taxon>
        <taxon>Tracheophyta</taxon>
        <taxon>Spermatophyta</taxon>
        <taxon>Magnoliopsida</taxon>
        <taxon>eudicotyledons</taxon>
        <taxon>Gunneridae</taxon>
        <taxon>Pentapetalae</taxon>
        <taxon>asterids</taxon>
        <taxon>lamiids</taxon>
        <taxon>Solanales</taxon>
        <taxon>Solanaceae</taxon>
        <taxon>Solanoideae</taxon>
        <taxon>Solaneae</taxon>
        <taxon>Solanum</taxon>
        <taxon>Solanum subgen. Lycopersicon</taxon>
    </lineage>
</organism>
<evidence type="ECO:0000256" key="4">
    <source>
        <dbReference type="ARBA" id="ARBA00022989"/>
    </source>
</evidence>
<evidence type="ECO:0000256" key="2">
    <source>
        <dbReference type="ARBA" id="ARBA00022692"/>
    </source>
</evidence>
<dbReference type="OMA" id="WLFDSVH"/>
<dbReference type="OrthoDB" id="1847170at2759"/>
<reference evidence="9" key="1">
    <citation type="journal article" date="2012" name="Nature">
        <title>The tomato genome sequence provides insights into fleshy fruit evolution.</title>
        <authorList>
            <consortium name="Tomato Genome Consortium"/>
        </authorList>
    </citation>
    <scope>NUCLEOTIDE SEQUENCE [LARGE SCALE GENOMIC DNA]</scope>
    <source>
        <strain evidence="9">cv. Heinz 1706</strain>
    </source>
</reference>
<dbReference type="InterPro" id="IPR002110">
    <property type="entry name" value="Ankyrin_rpt"/>
</dbReference>
<dbReference type="InParanoid" id="A0A3Q7HG94"/>
<gene>
    <name evidence="9" type="primary">LOC101253208</name>
</gene>
<reference evidence="9" key="2">
    <citation type="submission" date="2019-01" db="UniProtKB">
        <authorList>
            <consortium name="EnsemblPlants"/>
        </authorList>
    </citation>
    <scope>IDENTIFICATION</scope>
    <source>
        <strain evidence="9">cv. Heinz 1706</strain>
    </source>
</reference>
<feature type="transmembrane region" description="Helical" evidence="7">
    <location>
        <begin position="301"/>
        <end position="321"/>
    </location>
</feature>
<dbReference type="Gramene" id="Solyc07g061760.2.1">
    <property type="protein sequence ID" value="Solyc07g061760.2.1"/>
    <property type="gene ID" value="Solyc07g061760.2"/>
</dbReference>
<evidence type="ECO:0000256" key="6">
    <source>
        <dbReference type="ARBA" id="ARBA00023136"/>
    </source>
</evidence>
<protein>
    <recommendedName>
        <fullName evidence="8">PGG domain-containing protein</fullName>
    </recommendedName>
</protein>
<proteinExistence type="predicted"/>
<dbReference type="Pfam" id="PF13962">
    <property type="entry name" value="PGG"/>
    <property type="match status" value="1"/>
</dbReference>
<evidence type="ECO:0000256" key="5">
    <source>
        <dbReference type="ARBA" id="ARBA00023043"/>
    </source>
</evidence>
<name>A0A3Q7HG94_SOLLC</name>
<keyword evidence="4 7" id="KW-1133">Transmembrane helix</keyword>
<dbReference type="SUPFAM" id="SSF48403">
    <property type="entry name" value="Ankyrin repeat"/>
    <property type="match status" value="1"/>
</dbReference>
<keyword evidence="3" id="KW-0677">Repeat</keyword>
<dbReference type="FunCoup" id="A0A3Q7HG94">
    <property type="interactions" value="73"/>
</dbReference>
<evidence type="ECO:0000259" key="8">
    <source>
        <dbReference type="Pfam" id="PF13962"/>
    </source>
</evidence>
<keyword evidence="10" id="KW-1185">Reference proteome</keyword>
<dbReference type="PANTHER" id="PTHR24186:SF50">
    <property type="entry name" value="ANKYRIN REPEAT-CONTAINING PROTEIN ITN1-LIKE ISOFORM X1"/>
    <property type="match status" value="1"/>
</dbReference>